<dbReference type="PANTHER" id="PTHR11795">
    <property type="entry name" value="BRANCHED-CHAIN AMINO ACID TRANSPORT SYSTEM PERMEASE PROTEIN LIVH"/>
    <property type="match status" value="1"/>
</dbReference>
<comment type="subcellular location">
    <subcellularLocation>
        <location evidence="1">Cell membrane</location>
        <topology evidence="1">Multi-pass membrane protein</topology>
    </subcellularLocation>
</comment>
<protein>
    <recommendedName>
        <fullName evidence="11">Branched-chain amino acid ABC transporter permease</fullName>
    </recommendedName>
</protein>
<dbReference type="InterPro" id="IPR052157">
    <property type="entry name" value="BCAA_transport_permease"/>
</dbReference>
<accession>X1TAZ2</accession>
<dbReference type="GO" id="GO:0005886">
    <property type="term" value="C:plasma membrane"/>
    <property type="evidence" value="ECO:0007669"/>
    <property type="project" value="UniProtKB-SubCell"/>
</dbReference>
<organism evidence="10">
    <name type="scientific">marine sediment metagenome</name>
    <dbReference type="NCBI Taxonomy" id="412755"/>
    <lineage>
        <taxon>unclassified sequences</taxon>
        <taxon>metagenomes</taxon>
        <taxon>ecological metagenomes</taxon>
    </lineage>
</organism>
<evidence type="ECO:0000313" key="10">
    <source>
        <dbReference type="EMBL" id="GAI88526.1"/>
    </source>
</evidence>
<gene>
    <name evidence="10" type="ORF">S12H4_39738</name>
</gene>
<keyword evidence="7 9" id="KW-0472">Membrane</keyword>
<dbReference type="InterPro" id="IPR001851">
    <property type="entry name" value="ABC_transp_permease"/>
</dbReference>
<comment type="caution">
    <text evidence="10">The sequence shown here is derived from an EMBL/GenBank/DDBJ whole genome shotgun (WGS) entry which is preliminary data.</text>
</comment>
<comment type="similarity">
    <text evidence="8">Belongs to the binding-protein-dependent transport system permease family. LivHM subfamily.</text>
</comment>
<feature type="non-terminal residue" evidence="10">
    <location>
        <position position="76"/>
    </location>
</feature>
<evidence type="ECO:0000256" key="2">
    <source>
        <dbReference type="ARBA" id="ARBA00022448"/>
    </source>
</evidence>
<evidence type="ECO:0000256" key="8">
    <source>
        <dbReference type="ARBA" id="ARBA00037998"/>
    </source>
</evidence>
<keyword evidence="3" id="KW-1003">Cell membrane</keyword>
<name>X1TAZ2_9ZZZZ</name>
<dbReference type="AlphaFoldDB" id="X1TAZ2"/>
<keyword evidence="5" id="KW-0029">Amino-acid transport</keyword>
<dbReference type="EMBL" id="BARW01024051">
    <property type="protein sequence ID" value="GAI88526.1"/>
    <property type="molecule type" value="Genomic_DNA"/>
</dbReference>
<reference evidence="10" key="1">
    <citation type="journal article" date="2014" name="Front. Microbiol.">
        <title>High frequency of phylogenetically diverse reductive dehalogenase-homologous genes in deep subseafloor sedimentary metagenomes.</title>
        <authorList>
            <person name="Kawai M."/>
            <person name="Futagami T."/>
            <person name="Toyoda A."/>
            <person name="Takaki Y."/>
            <person name="Nishi S."/>
            <person name="Hori S."/>
            <person name="Arai W."/>
            <person name="Tsubouchi T."/>
            <person name="Morono Y."/>
            <person name="Uchiyama I."/>
            <person name="Ito T."/>
            <person name="Fujiyama A."/>
            <person name="Inagaki F."/>
            <person name="Takami H."/>
        </authorList>
    </citation>
    <scope>NUCLEOTIDE SEQUENCE</scope>
    <source>
        <strain evidence="10">Expedition CK06-06</strain>
    </source>
</reference>
<sequence>MELLPQHVVNGLFIGSIYALVAMGLTLIFSVMRVVNMAHGHLYMVGGYMCWFMVHTLTGNFWLGIILGAAGGAGIG</sequence>
<evidence type="ECO:0000256" key="1">
    <source>
        <dbReference type="ARBA" id="ARBA00004651"/>
    </source>
</evidence>
<feature type="transmembrane region" description="Helical" evidence="9">
    <location>
        <begin position="48"/>
        <end position="70"/>
    </location>
</feature>
<evidence type="ECO:0000256" key="9">
    <source>
        <dbReference type="SAM" id="Phobius"/>
    </source>
</evidence>
<evidence type="ECO:0000256" key="5">
    <source>
        <dbReference type="ARBA" id="ARBA00022970"/>
    </source>
</evidence>
<dbReference type="GO" id="GO:0022857">
    <property type="term" value="F:transmembrane transporter activity"/>
    <property type="evidence" value="ECO:0007669"/>
    <property type="project" value="InterPro"/>
</dbReference>
<evidence type="ECO:0000256" key="7">
    <source>
        <dbReference type="ARBA" id="ARBA00023136"/>
    </source>
</evidence>
<keyword evidence="4 9" id="KW-0812">Transmembrane</keyword>
<feature type="transmembrane region" description="Helical" evidence="9">
    <location>
        <begin position="12"/>
        <end position="36"/>
    </location>
</feature>
<dbReference type="PANTHER" id="PTHR11795:SF452">
    <property type="entry name" value="ABC TRANSPORTER PERMEASE PROTEIN"/>
    <property type="match status" value="1"/>
</dbReference>
<keyword evidence="6 9" id="KW-1133">Transmembrane helix</keyword>
<dbReference type="GO" id="GO:0006865">
    <property type="term" value="P:amino acid transport"/>
    <property type="evidence" value="ECO:0007669"/>
    <property type="project" value="UniProtKB-KW"/>
</dbReference>
<dbReference type="Pfam" id="PF02653">
    <property type="entry name" value="BPD_transp_2"/>
    <property type="match status" value="1"/>
</dbReference>
<evidence type="ECO:0008006" key="11">
    <source>
        <dbReference type="Google" id="ProtNLM"/>
    </source>
</evidence>
<evidence type="ECO:0000256" key="3">
    <source>
        <dbReference type="ARBA" id="ARBA00022475"/>
    </source>
</evidence>
<evidence type="ECO:0000256" key="6">
    <source>
        <dbReference type="ARBA" id="ARBA00022989"/>
    </source>
</evidence>
<proteinExistence type="inferred from homology"/>
<evidence type="ECO:0000256" key="4">
    <source>
        <dbReference type="ARBA" id="ARBA00022692"/>
    </source>
</evidence>
<keyword evidence="2" id="KW-0813">Transport</keyword>